<dbReference type="STRING" id="709881.SAMN04489832_5938"/>
<dbReference type="PANTHER" id="PTHR40274">
    <property type="entry name" value="VIRGINIAMYCIN B LYASE"/>
    <property type="match status" value="1"/>
</dbReference>
<evidence type="ECO:0000313" key="3">
    <source>
        <dbReference type="Proteomes" id="UP000185124"/>
    </source>
</evidence>
<sequence>MGCEGSHQQQLTDTPGDRPRGLIQIPVLTVTARPPAPRRSLEEKQALMTNRRTLLRSAVALTAAPALAIARTANPATADVSTADSAAGVAVDPFGIPLRDVLLIGGTVAPGPTGKPVLWSAVSGEPARLAAIDPATGRTVSAQDLTGAPGSYAVAAAPDGTVYVGAYNTGDLYRRRPGPDSPVENLGRPLPSETYIWRIAVDDAGVVFGGTFPGARVFARDPATGTTRDYGQVLPGAQYVRSLAVTADKIYAGTQPDAHLFEIDKATGERRELPLPDGLGAGIGQTVYDLNAHDGRVYARFGSATIGRLGVYDVAARRWTDLIDDVAGLDVSAPGPGGLVYLTRAGRLTGYHPGKRTFTDTPLVFPGRVVNNRGIGWVNLRDRDWPGRTLVGLLWRGDMFRWNPLTGRADVVPTDVPGAPIPIAALHVGPTGTVWVGGYLNGGLARVDPDTGVSTFQRFAQVESVLETGNRVWLGAYPDSRLYRYDPAAPWHSPEYSPGPPGSADNPAKLLDLKTADQVRARALTDAGDKVAYGTMPNTTLGGVLAIVDKVTGASRVHRPVVTDQSIVSLVHVNGLLVGGTSISGGYSVPPPIQTEAMLFGWDVAGDAKTFEFVPVPGATAIPALAVDRTGLLWGLAGGQLFAVDLATRSVVQRLQLAPGVADSRGKIGYDAPRHLLYALVRGQQVVQVDLATGATRQLLEQQAEFLAVHPDGRLFLGDGEHLHRVTVTG</sequence>
<dbReference type="SUPFAM" id="SSF63829">
    <property type="entry name" value="Calcium-dependent phosphotriesterase"/>
    <property type="match status" value="1"/>
</dbReference>
<dbReference type="SUPFAM" id="SSF82171">
    <property type="entry name" value="DPP6 N-terminal domain-like"/>
    <property type="match status" value="1"/>
</dbReference>
<organism evidence="2 3">
    <name type="scientific">Micromonospora cremea</name>
    <dbReference type="NCBI Taxonomy" id="709881"/>
    <lineage>
        <taxon>Bacteria</taxon>
        <taxon>Bacillati</taxon>
        <taxon>Actinomycetota</taxon>
        <taxon>Actinomycetes</taxon>
        <taxon>Micromonosporales</taxon>
        <taxon>Micromonosporaceae</taxon>
        <taxon>Micromonospora</taxon>
    </lineage>
</organism>
<dbReference type="PROSITE" id="PS51318">
    <property type="entry name" value="TAT"/>
    <property type="match status" value="1"/>
</dbReference>
<evidence type="ECO:0000313" key="2">
    <source>
        <dbReference type="EMBL" id="SIN36221.1"/>
    </source>
</evidence>
<dbReference type="Gene3D" id="2.130.10.10">
    <property type="entry name" value="YVTN repeat-like/Quinoprotein amine dehydrogenase"/>
    <property type="match status" value="2"/>
</dbReference>
<evidence type="ECO:0008006" key="4">
    <source>
        <dbReference type="Google" id="ProtNLM"/>
    </source>
</evidence>
<protein>
    <recommendedName>
        <fullName evidence="4">Outer membrane protein assembly factor BamB, contains PQQ-like beta-propeller repeat</fullName>
    </recommendedName>
</protein>
<accession>A0A1N6AQA3</accession>
<dbReference type="InterPro" id="IPR006311">
    <property type="entry name" value="TAT_signal"/>
</dbReference>
<keyword evidence="3" id="KW-1185">Reference proteome</keyword>
<reference evidence="3" key="1">
    <citation type="submission" date="2016-12" db="EMBL/GenBank/DDBJ databases">
        <authorList>
            <person name="Varghese N."/>
            <person name="Submissions S."/>
        </authorList>
    </citation>
    <scope>NUCLEOTIDE SEQUENCE [LARGE SCALE GENOMIC DNA]</scope>
    <source>
        <strain evidence="3">DSM 45599</strain>
    </source>
</reference>
<dbReference type="Proteomes" id="UP000185124">
    <property type="component" value="Unassembled WGS sequence"/>
</dbReference>
<dbReference type="InterPro" id="IPR051344">
    <property type="entry name" value="Vgb"/>
</dbReference>
<name>A0A1N6AQA3_9ACTN</name>
<dbReference type="EMBL" id="FSQT01000002">
    <property type="protein sequence ID" value="SIN36221.1"/>
    <property type="molecule type" value="Genomic_DNA"/>
</dbReference>
<feature type="region of interest" description="Disordered" evidence="1">
    <location>
        <begin position="1"/>
        <end position="21"/>
    </location>
</feature>
<proteinExistence type="predicted"/>
<feature type="compositionally biased region" description="Polar residues" evidence="1">
    <location>
        <begin position="1"/>
        <end position="13"/>
    </location>
</feature>
<gene>
    <name evidence="2" type="ORF">SAMN04489832_5938</name>
</gene>
<dbReference type="PANTHER" id="PTHR40274:SF3">
    <property type="entry name" value="VIRGINIAMYCIN B LYASE"/>
    <property type="match status" value="1"/>
</dbReference>
<evidence type="ECO:0000256" key="1">
    <source>
        <dbReference type="SAM" id="MobiDB-lite"/>
    </source>
</evidence>
<dbReference type="AlphaFoldDB" id="A0A1N6AQA3"/>
<dbReference type="InterPro" id="IPR015943">
    <property type="entry name" value="WD40/YVTN_repeat-like_dom_sf"/>
</dbReference>